<evidence type="ECO:0000313" key="2">
    <source>
        <dbReference type="EMBL" id="CAD8254881.1"/>
    </source>
</evidence>
<feature type="transmembrane region" description="Helical" evidence="1">
    <location>
        <begin position="46"/>
        <end position="63"/>
    </location>
</feature>
<feature type="transmembrane region" description="Helical" evidence="1">
    <location>
        <begin position="190"/>
        <end position="207"/>
    </location>
</feature>
<keyword evidence="1" id="KW-0812">Transmembrane</keyword>
<gene>
    <name evidence="2" type="ORF">PPYR1160_LOCUS4373</name>
</gene>
<feature type="transmembrane region" description="Helical" evidence="1">
    <location>
        <begin position="70"/>
        <end position="89"/>
    </location>
</feature>
<sequence>MESSAHRASGWRLANCALQLYGFLLLWAALRCTSLAFWEVRPLRRYTNWNLLTFALCVLELMVRKGHSLLAAFVVPNSIAICMSFYAGLTLLEWDLFTAWAEQELQEYKAEGALNISEAVEHFRDDLGAQTQSTWMPFNFFWTTVLPELQDGLNHPLEYAAAFHAGSFVLHVIPAIIAWRSLRPRVTTHLPWWAIGALSSGFHMAWALSVNGSLYLNEIYFSAPNRVWWACWISGALTHVGVAYLMRGDLDPGDTAGFQPPRRFGRMLPKLDVSHGYVEKPREETPEFASVRRRVARRTGRIRRERRS</sequence>
<organism evidence="2">
    <name type="scientific">Pinguiococcus pyrenoidosus</name>
    <dbReference type="NCBI Taxonomy" id="172671"/>
    <lineage>
        <taxon>Eukaryota</taxon>
        <taxon>Sar</taxon>
        <taxon>Stramenopiles</taxon>
        <taxon>Ochrophyta</taxon>
        <taxon>Pinguiophyceae</taxon>
        <taxon>Pinguiochrysidales</taxon>
        <taxon>Pinguiochrysidaceae</taxon>
        <taxon>Pinguiococcus</taxon>
    </lineage>
</organism>
<evidence type="ECO:0000256" key="1">
    <source>
        <dbReference type="SAM" id="Phobius"/>
    </source>
</evidence>
<dbReference type="EMBL" id="HBEA01005708">
    <property type="protein sequence ID" value="CAD8254881.1"/>
    <property type="molecule type" value="Transcribed_RNA"/>
</dbReference>
<keyword evidence="1" id="KW-0472">Membrane</keyword>
<dbReference type="AlphaFoldDB" id="A0A7R9U533"/>
<feature type="transmembrane region" description="Helical" evidence="1">
    <location>
        <begin position="20"/>
        <end position="40"/>
    </location>
</feature>
<protein>
    <submittedName>
        <fullName evidence="2">Uncharacterized protein</fullName>
    </submittedName>
</protein>
<name>A0A7R9U533_9STRA</name>
<feature type="transmembrane region" description="Helical" evidence="1">
    <location>
        <begin position="227"/>
        <end position="246"/>
    </location>
</feature>
<accession>A0A7R9U533</accession>
<keyword evidence="1" id="KW-1133">Transmembrane helix</keyword>
<reference evidence="2" key="1">
    <citation type="submission" date="2021-01" db="EMBL/GenBank/DDBJ databases">
        <authorList>
            <person name="Corre E."/>
            <person name="Pelletier E."/>
            <person name="Niang G."/>
            <person name="Scheremetjew M."/>
            <person name="Finn R."/>
            <person name="Kale V."/>
            <person name="Holt S."/>
            <person name="Cochrane G."/>
            <person name="Meng A."/>
            <person name="Brown T."/>
            <person name="Cohen L."/>
        </authorList>
    </citation>
    <scope>NUCLEOTIDE SEQUENCE</scope>
    <source>
        <strain evidence="2">CCMP2078</strain>
    </source>
</reference>
<feature type="transmembrane region" description="Helical" evidence="1">
    <location>
        <begin position="159"/>
        <end position="178"/>
    </location>
</feature>
<proteinExistence type="predicted"/>